<evidence type="ECO:0000313" key="3">
    <source>
        <dbReference type="Proteomes" id="UP000660611"/>
    </source>
</evidence>
<reference evidence="2" key="1">
    <citation type="submission" date="2021-01" db="EMBL/GenBank/DDBJ databases">
        <title>Whole genome shotgun sequence of Dactylosporangium siamense NBRC 106093.</title>
        <authorList>
            <person name="Komaki H."/>
            <person name="Tamura T."/>
        </authorList>
    </citation>
    <scope>NUCLEOTIDE SEQUENCE</scope>
    <source>
        <strain evidence="2">NBRC 106093</strain>
    </source>
</reference>
<evidence type="ECO:0000256" key="1">
    <source>
        <dbReference type="SAM" id="Phobius"/>
    </source>
</evidence>
<feature type="transmembrane region" description="Helical" evidence="1">
    <location>
        <begin position="7"/>
        <end position="24"/>
    </location>
</feature>
<accession>A0A919PGC4</accession>
<keyword evidence="1" id="KW-0812">Transmembrane</keyword>
<keyword evidence="3" id="KW-1185">Reference proteome</keyword>
<name>A0A919PGC4_9ACTN</name>
<comment type="caution">
    <text evidence="2">The sequence shown here is derived from an EMBL/GenBank/DDBJ whole genome shotgun (WGS) entry which is preliminary data.</text>
</comment>
<sequence length="109" mass="11520">MSKVVKFVGSLVVLAILAGVGWYLNRDAALNAKSGDCVHQVSANELKIVKCDASDADFKVVGKVDNKPESEAMGANSTVCNAFEATTNVYWEGKPGKNGDVLCLQSLKA</sequence>
<organism evidence="2 3">
    <name type="scientific">Dactylosporangium siamense</name>
    <dbReference type="NCBI Taxonomy" id="685454"/>
    <lineage>
        <taxon>Bacteria</taxon>
        <taxon>Bacillati</taxon>
        <taxon>Actinomycetota</taxon>
        <taxon>Actinomycetes</taxon>
        <taxon>Micromonosporales</taxon>
        <taxon>Micromonosporaceae</taxon>
        <taxon>Dactylosporangium</taxon>
    </lineage>
</organism>
<keyword evidence="1" id="KW-1133">Transmembrane helix</keyword>
<keyword evidence="1" id="KW-0472">Membrane</keyword>
<gene>
    <name evidence="2" type="ORF">Dsi01nite_001210</name>
</gene>
<dbReference type="AlphaFoldDB" id="A0A919PGC4"/>
<protein>
    <submittedName>
        <fullName evidence="2">Uncharacterized protein</fullName>
    </submittedName>
</protein>
<dbReference type="EMBL" id="BONQ01000003">
    <property type="protein sequence ID" value="GIG42080.1"/>
    <property type="molecule type" value="Genomic_DNA"/>
</dbReference>
<dbReference type="Proteomes" id="UP000660611">
    <property type="component" value="Unassembled WGS sequence"/>
</dbReference>
<evidence type="ECO:0000313" key="2">
    <source>
        <dbReference type="EMBL" id="GIG42080.1"/>
    </source>
</evidence>
<proteinExistence type="predicted"/>
<dbReference type="RefSeq" id="WP_203843965.1">
    <property type="nucleotide sequence ID" value="NZ_BAAAVW010000003.1"/>
</dbReference>